<dbReference type="PANTHER" id="PTHR31223:SF70">
    <property type="entry name" value="LOG FAMILY PROTEIN YJL055W"/>
    <property type="match status" value="1"/>
</dbReference>
<dbReference type="KEGG" id="egu:105037079"/>
<keyword evidence="3 6" id="KW-0203">Cytokinin biosynthesis</keyword>
<dbReference type="GO" id="GO:0016799">
    <property type="term" value="F:hydrolase activity, hydrolyzing N-glycosyl compounds"/>
    <property type="evidence" value="ECO:0007669"/>
    <property type="project" value="TreeGrafter"/>
</dbReference>
<dbReference type="Pfam" id="PF03641">
    <property type="entry name" value="Lysine_decarbox"/>
    <property type="match status" value="1"/>
</dbReference>
<keyword evidence="7" id="KW-1185">Reference proteome</keyword>
<evidence type="ECO:0000313" key="8">
    <source>
        <dbReference type="RefSeq" id="XP_019703312.1"/>
    </source>
</evidence>
<dbReference type="GO" id="GO:0009691">
    <property type="term" value="P:cytokinin biosynthetic process"/>
    <property type="evidence" value="ECO:0007669"/>
    <property type="project" value="UniProtKB-UniRule"/>
</dbReference>
<dbReference type="PANTHER" id="PTHR31223">
    <property type="entry name" value="LOG FAMILY PROTEIN YJL055W"/>
    <property type="match status" value="1"/>
</dbReference>
<dbReference type="GeneID" id="105037079"/>
<comment type="similarity">
    <text evidence="1 6">Belongs to the LOG family.</text>
</comment>
<name>A0A6J0PFF4_ELAGV</name>
<protein>
    <recommendedName>
        <fullName evidence="2 6">Cytokinin riboside 5'-monophosphate phosphoribohydrolase</fullName>
        <ecNumber evidence="2 6">3.2.2.n1</ecNumber>
    </recommendedName>
</protein>
<dbReference type="Proteomes" id="UP000504607">
    <property type="component" value="Unplaced"/>
</dbReference>
<evidence type="ECO:0000256" key="1">
    <source>
        <dbReference type="ARBA" id="ARBA00006763"/>
    </source>
</evidence>
<evidence type="ECO:0000256" key="5">
    <source>
        <dbReference type="ARBA" id="ARBA00049153"/>
    </source>
</evidence>
<keyword evidence="6" id="KW-0378">Hydrolase</keyword>
<dbReference type="OrthoDB" id="414463at2759"/>
<dbReference type="GO" id="GO:0005634">
    <property type="term" value="C:nucleus"/>
    <property type="evidence" value="ECO:0007669"/>
    <property type="project" value="TreeGrafter"/>
</dbReference>
<comment type="function">
    <text evidence="6">Cytokinin-activating enzyme working in the direct activation pathway. Phosphoribohydrolase that converts inactive cytokinin nucleotides to the biologically active free-base forms.</text>
</comment>
<evidence type="ECO:0000256" key="3">
    <source>
        <dbReference type="ARBA" id="ARBA00022712"/>
    </source>
</evidence>
<feature type="non-terminal residue" evidence="8">
    <location>
        <position position="1"/>
    </location>
</feature>
<dbReference type="RefSeq" id="XP_019703312.1">
    <property type="nucleotide sequence ID" value="XM_019847753.1"/>
</dbReference>
<organism evidence="7 8">
    <name type="scientific">Elaeis guineensis var. tenera</name>
    <name type="common">Oil palm</name>
    <dbReference type="NCBI Taxonomy" id="51953"/>
    <lineage>
        <taxon>Eukaryota</taxon>
        <taxon>Viridiplantae</taxon>
        <taxon>Streptophyta</taxon>
        <taxon>Embryophyta</taxon>
        <taxon>Tracheophyta</taxon>
        <taxon>Spermatophyta</taxon>
        <taxon>Magnoliopsida</taxon>
        <taxon>Liliopsida</taxon>
        <taxon>Arecaceae</taxon>
        <taxon>Arecoideae</taxon>
        <taxon>Cocoseae</taxon>
        <taxon>Elaeidinae</taxon>
        <taxon>Elaeis</taxon>
    </lineage>
</organism>
<accession>A0A6J0PFF4</accession>
<comment type="catalytic activity">
    <reaction evidence="4 6">
        <text>N(6)-(dimethylallyl)adenosine 5'-phosphate + H2O = N(6)-dimethylallyladenine + D-ribose 5-phosphate</text>
        <dbReference type="Rhea" id="RHEA:48560"/>
        <dbReference type="ChEBI" id="CHEBI:15377"/>
        <dbReference type="ChEBI" id="CHEBI:17660"/>
        <dbReference type="ChEBI" id="CHEBI:57526"/>
        <dbReference type="ChEBI" id="CHEBI:78346"/>
        <dbReference type="EC" id="3.2.2.n1"/>
    </reaction>
</comment>
<dbReference type="Gene3D" id="3.40.50.450">
    <property type="match status" value="1"/>
</dbReference>
<comment type="catalytic activity">
    <reaction evidence="5 6">
        <text>9-ribosyl-trans-zeatin 5'-phosphate + H2O = trans-zeatin + D-ribose 5-phosphate</text>
        <dbReference type="Rhea" id="RHEA:48564"/>
        <dbReference type="ChEBI" id="CHEBI:15377"/>
        <dbReference type="ChEBI" id="CHEBI:16522"/>
        <dbReference type="ChEBI" id="CHEBI:78346"/>
        <dbReference type="ChEBI" id="CHEBI:87947"/>
        <dbReference type="EC" id="3.2.2.n1"/>
    </reaction>
</comment>
<dbReference type="EC" id="3.2.2.n1" evidence="2 6"/>
<dbReference type="InterPro" id="IPR031100">
    <property type="entry name" value="LOG_fam"/>
</dbReference>
<evidence type="ECO:0000256" key="2">
    <source>
        <dbReference type="ARBA" id="ARBA00012205"/>
    </source>
</evidence>
<reference evidence="8" key="1">
    <citation type="submission" date="2025-08" db="UniProtKB">
        <authorList>
            <consortium name="RefSeq"/>
        </authorList>
    </citation>
    <scope>IDENTIFICATION</scope>
</reference>
<evidence type="ECO:0000256" key="6">
    <source>
        <dbReference type="RuleBase" id="RU363015"/>
    </source>
</evidence>
<evidence type="ECO:0000313" key="7">
    <source>
        <dbReference type="Proteomes" id="UP000504607"/>
    </source>
</evidence>
<dbReference type="SUPFAM" id="SSF102405">
    <property type="entry name" value="MCP/YpsA-like"/>
    <property type="match status" value="1"/>
</dbReference>
<sequence length="227" mass="25070">LSPWVDKGTDREKGIELPLKQTHNKKSRFGRIYVYGASQMGKNANYQKGATELGKELAAKGINLVYGGGCNGLMGAVARTVHDKGHRVMGFLPKSLIPRELTDDSIGEIEVVTHMHERKRKMAQMADAFIASPGGYGTFEELLEILTRAQLGIHKKPVGLLNVDGFYDSLLSLFDKATDQGFVTQAARNLIISAPSAKELVGKLEAYVWNYESGFVWDVKDQTPRNE</sequence>
<dbReference type="InParanoid" id="A0A6J0PFF4"/>
<evidence type="ECO:0000256" key="4">
    <source>
        <dbReference type="ARBA" id="ARBA00047718"/>
    </source>
</evidence>
<dbReference type="NCBIfam" id="TIGR00730">
    <property type="entry name" value="Rossman fold protein, TIGR00730 family"/>
    <property type="match status" value="1"/>
</dbReference>
<proteinExistence type="inferred from homology"/>
<dbReference type="AlphaFoldDB" id="A0A6J0PFF4"/>
<dbReference type="GO" id="GO:0005829">
    <property type="term" value="C:cytosol"/>
    <property type="evidence" value="ECO:0007669"/>
    <property type="project" value="TreeGrafter"/>
</dbReference>
<gene>
    <name evidence="8" type="primary">LOC105037079</name>
</gene>
<dbReference type="InterPro" id="IPR005269">
    <property type="entry name" value="LOG"/>
</dbReference>